<evidence type="ECO:0000313" key="5">
    <source>
        <dbReference type="EMBL" id="MBB4913501.1"/>
    </source>
</evidence>
<evidence type="ECO:0000313" key="6">
    <source>
        <dbReference type="Proteomes" id="UP000552644"/>
    </source>
</evidence>
<dbReference type="AlphaFoldDB" id="A0A7W7VKA8"/>
<dbReference type="Gene3D" id="3.40.50.150">
    <property type="entry name" value="Vaccinia Virus protein VP39"/>
    <property type="match status" value="1"/>
</dbReference>
<keyword evidence="2 5" id="KW-0489">Methyltransferase</keyword>
<reference evidence="5 6" key="1">
    <citation type="submission" date="2020-08" db="EMBL/GenBank/DDBJ databases">
        <title>Genomic Encyclopedia of Type Strains, Phase III (KMG-III): the genomes of soil and plant-associated and newly described type strains.</title>
        <authorList>
            <person name="Whitman W."/>
        </authorList>
    </citation>
    <scope>NUCLEOTIDE SEQUENCE [LARGE SCALE GENOMIC DNA]</scope>
    <source>
        <strain evidence="5 6">CECT 8840</strain>
    </source>
</reference>
<evidence type="ECO:0000259" key="4">
    <source>
        <dbReference type="Pfam" id="PF08241"/>
    </source>
</evidence>
<dbReference type="EMBL" id="JACHJP010000001">
    <property type="protein sequence ID" value="MBB4913501.1"/>
    <property type="molecule type" value="Genomic_DNA"/>
</dbReference>
<dbReference type="CDD" id="cd02440">
    <property type="entry name" value="AdoMet_MTases"/>
    <property type="match status" value="1"/>
</dbReference>
<keyword evidence="6" id="KW-1185">Reference proteome</keyword>
<dbReference type="PANTHER" id="PTHR44942:SF4">
    <property type="entry name" value="METHYLTRANSFERASE TYPE 11 DOMAIN-CONTAINING PROTEIN"/>
    <property type="match status" value="1"/>
</dbReference>
<organism evidence="5 6">
    <name type="scientific">Streptosporangium saharense</name>
    <dbReference type="NCBI Taxonomy" id="1706840"/>
    <lineage>
        <taxon>Bacteria</taxon>
        <taxon>Bacillati</taxon>
        <taxon>Actinomycetota</taxon>
        <taxon>Actinomycetes</taxon>
        <taxon>Streptosporangiales</taxon>
        <taxon>Streptosporangiaceae</taxon>
        <taxon>Streptosporangium</taxon>
    </lineage>
</organism>
<name>A0A7W7VKA8_9ACTN</name>
<evidence type="ECO:0000256" key="1">
    <source>
        <dbReference type="ARBA" id="ARBA00008361"/>
    </source>
</evidence>
<dbReference type="InterPro" id="IPR029063">
    <property type="entry name" value="SAM-dependent_MTases_sf"/>
</dbReference>
<dbReference type="SUPFAM" id="SSF53335">
    <property type="entry name" value="S-adenosyl-L-methionine-dependent methyltransferases"/>
    <property type="match status" value="1"/>
</dbReference>
<proteinExistence type="inferred from homology"/>
<comment type="similarity">
    <text evidence="1">Belongs to the methyltransferase superfamily.</text>
</comment>
<dbReference type="InterPro" id="IPR013216">
    <property type="entry name" value="Methyltransf_11"/>
</dbReference>
<evidence type="ECO:0000256" key="3">
    <source>
        <dbReference type="ARBA" id="ARBA00022679"/>
    </source>
</evidence>
<dbReference type="Proteomes" id="UP000552644">
    <property type="component" value="Unassembled WGS sequence"/>
</dbReference>
<protein>
    <submittedName>
        <fullName evidence="5">SAM-dependent methyltransferase</fullName>
    </submittedName>
</protein>
<dbReference type="GO" id="GO:0008757">
    <property type="term" value="F:S-adenosylmethionine-dependent methyltransferase activity"/>
    <property type="evidence" value="ECO:0007669"/>
    <property type="project" value="InterPro"/>
</dbReference>
<feature type="domain" description="Methyltransferase type 11" evidence="4">
    <location>
        <begin position="53"/>
        <end position="140"/>
    </location>
</feature>
<gene>
    <name evidence="5" type="ORF">FHS44_000573</name>
</gene>
<dbReference type="Pfam" id="PF08241">
    <property type="entry name" value="Methyltransf_11"/>
    <property type="match status" value="1"/>
</dbReference>
<comment type="caution">
    <text evidence="5">The sequence shown here is derived from an EMBL/GenBank/DDBJ whole genome shotgun (WGS) entry which is preliminary data.</text>
</comment>
<sequence length="268" mass="29053">MPTIEPQRNKAHEARQMAESFGVDTERYDRARPDYPDDLVRRIIAAAPGPDLLDVGCGTGIEARQFLAAGCTVLGVEPDARMAGFARRTGVEVEVATFEDWDDAGRTFDAVVAGQSWHWVDPVAGAAKAARVLRPGGLLAVFAHVYDPPPLVAEAFATALRKVVPDSPFSAAPPKPAGDIYRLMFATFADGIRQEAGFGEPEQWRFDWERHYSRADWLDLLPTTGALTQLPPDKLTEVLESVGAAIDTLGGGFTMPYTTLALTAPRTT</sequence>
<evidence type="ECO:0000256" key="2">
    <source>
        <dbReference type="ARBA" id="ARBA00022603"/>
    </source>
</evidence>
<dbReference type="InterPro" id="IPR051052">
    <property type="entry name" value="Diverse_substrate_MTase"/>
</dbReference>
<accession>A0A7W7VKA8</accession>
<dbReference type="GO" id="GO:0032259">
    <property type="term" value="P:methylation"/>
    <property type="evidence" value="ECO:0007669"/>
    <property type="project" value="UniProtKB-KW"/>
</dbReference>
<dbReference type="PANTHER" id="PTHR44942">
    <property type="entry name" value="METHYLTRANSF_11 DOMAIN-CONTAINING PROTEIN"/>
    <property type="match status" value="1"/>
</dbReference>
<dbReference type="RefSeq" id="WP_246435055.1">
    <property type="nucleotide sequence ID" value="NZ_JACHJP010000001.1"/>
</dbReference>
<keyword evidence="3 5" id="KW-0808">Transferase</keyword>